<evidence type="ECO:0000313" key="7">
    <source>
        <dbReference type="Proteomes" id="UP001054854"/>
    </source>
</evidence>
<keyword evidence="7" id="KW-1185">Reference proteome</keyword>
<dbReference type="Pfam" id="PF00370">
    <property type="entry name" value="FGGY_N"/>
    <property type="match status" value="1"/>
</dbReference>
<dbReference type="InterPro" id="IPR018485">
    <property type="entry name" value="FGGY_C"/>
</dbReference>
<dbReference type="InterPro" id="IPR050406">
    <property type="entry name" value="FGGY_Carb_Kinase"/>
</dbReference>
<dbReference type="InterPro" id="IPR000577">
    <property type="entry name" value="Carb_kinase_FGGY"/>
</dbReference>
<dbReference type="PIRSF" id="PIRSF000538">
    <property type="entry name" value="GlpK"/>
    <property type="match status" value="1"/>
</dbReference>
<keyword evidence="2" id="KW-0808">Transferase</keyword>
<gene>
    <name evidence="6" type="ORF">TPA0910_67070</name>
</gene>
<keyword evidence="3 6" id="KW-0418">Kinase</keyword>
<dbReference type="Gene3D" id="3.30.420.40">
    <property type="match status" value="2"/>
</dbReference>
<dbReference type="InterPro" id="IPR043129">
    <property type="entry name" value="ATPase_NBD"/>
</dbReference>
<dbReference type="InterPro" id="IPR018484">
    <property type="entry name" value="FGGY_N"/>
</dbReference>
<organism evidence="6 7">
    <name type="scientific">Streptomyces hygroscopicus</name>
    <dbReference type="NCBI Taxonomy" id="1912"/>
    <lineage>
        <taxon>Bacteria</taxon>
        <taxon>Bacillati</taxon>
        <taxon>Actinomycetota</taxon>
        <taxon>Actinomycetes</taxon>
        <taxon>Kitasatosporales</taxon>
        <taxon>Streptomycetaceae</taxon>
        <taxon>Streptomyces</taxon>
        <taxon>Streptomyces violaceusniger group</taxon>
    </lineage>
</organism>
<evidence type="ECO:0000259" key="4">
    <source>
        <dbReference type="Pfam" id="PF00370"/>
    </source>
</evidence>
<evidence type="ECO:0000256" key="3">
    <source>
        <dbReference type="ARBA" id="ARBA00022777"/>
    </source>
</evidence>
<evidence type="ECO:0000313" key="6">
    <source>
        <dbReference type="EMBL" id="GHJ32274.1"/>
    </source>
</evidence>
<name>A0ABQ3U9J1_STRHY</name>
<dbReference type="GO" id="GO:0016301">
    <property type="term" value="F:kinase activity"/>
    <property type="evidence" value="ECO:0007669"/>
    <property type="project" value="UniProtKB-KW"/>
</dbReference>
<feature type="domain" description="Carbohydrate kinase FGGY C-terminal" evidence="5">
    <location>
        <begin position="351"/>
        <end position="431"/>
    </location>
</feature>
<accession>A0ABQ3U9J1</accession>
<feature type="domain" description="Carbohydrate kinase FGGY N-terminal" evidence="4">
    <location>
        <begin position="3"/>
        <end position="243"/>
    </location>
</feature>
<dbReference type="SUPFAM" id="SSF53067">
    <property type="entry name" value="Actin-like ATPase domain"/>
    <property type="match status" value="2"/>
</dbReference>
<dbReference type="PANTHER" id="PTHR43095">
    <property type="entry name" value="SUGAR KINASE"/>
    <property type="match status" value="1"/>
</dbReference>
<sequence>MKYVGVDIGTTRTKAVVYDAERRRVTAEAARPTPVEHTGDGPVRDAAAVVRTVADAVAEAVRDLDGPPPAAVSLASLSEEIVLVGADGSPLLPVLTWYNPLGREYADHPAGPGADRLPAGADPSFSVFTLRWLAEHRPRQLKETERVTGLAGFVAGQLAGHRPGELTMDWSHASRTGWFDVPTGTWITPAVEWAGAHGGVLPRLVRPGTAVGALAADVSERCGLPAAIPVVSAGHDHFCGAYGCGIRQPGESFVSAGTSEAHLILTDTPPVPDPAGPRTDIGRFVDGELFYVHRNLPSGHLYQHWLRLLGLTDQDRLHELMAAGPPGSDGVRCLITSDGPPSADFLHVGIGTDRITLMRALSEGLAMASREVSRSLRAATGRRPTRSVAAGVPTRQPLWRELRAATTTGELLTVDQPESAALGAALLAQRALTGRADSPVRRHPVPAPEADKAAAYQRLIASYDRLLRSEAS</sequence>
<reference evidence="6" key="1">
    <citation type="submission" date="2024-05" db="EMBL/GenBank/DDBJ databases">
        <title>Whole genome shotgun sequence of Streptomyces hygroscopicus NBRC 113678.</title>
        <authorList>
            <person name="Komaki H."/>
            <person name="Tamura T."/>
        </authorList>
    </citation>
    <scope>NUCLEOTIDE SEQUENCE</scope>
    <source>
        <strain evidence="6">N11-34</strain>
    </source>
</reference>
<comment type="similarity">
    <text evidence="1">Belongs to the FGGY kinase family.</text>
</comment>
<dbReference type="EMBL" id="BNEK01000005">
    <property type="protein sequence ID" value="GHJ32274.1"/>
    <property type="molecule type" value="Genomic_DNA"/>
</dbReference>
<evidence type="ECO:0000256" key="1">
    <source>
        <dbReference type="ARBA" id="ARBA00009156"/>
    </source>
</evidence>
<dbReference type="Proteomes" id="UP001054854">
    <property type="component" value="Unassembled WGS sequence"/>
</dbReference>
<dbReference type="Pfam" id="PF02782">
    <property type="entry name" value="FGGY_C"/>
    <property type="match status" value="1"/>
</dbReference>
<evidence type="ECO:0000256" key="2">
    <source>
        <dbReference type="ARBA" id="ARBA00022679"/>
    </source>
</evidence>
<proteinExistence type="inferred from homology"/>
<comment type="caution">
    <text evidence="6">The sequence shown here is derived from an EMBL/GenBank/DDBJ whole genome shotgun (WGS) entry which is preliminary data.</text>
</comment>
<dbReference type="CDD" id="cd07773">
    <property type="entry name" value="ASKHA_NBD_FGGY_FK"/>
    <property type="match status" value="1"/>
</dbReference>
<protein>
    <submittedName>
        <fullName evidence="6">Xylulose kinase</fullName>
    </submittedName>
</protein>
<evidence type="ECO:0000259" key="5">
    <source>
        <dbReference type="Pfam" id="PF02782"/>
    </source>
</evidence>
<dbReference type="RefSeq" id="WP_268987124.1">
    <property type="nucleotide sequence ID" value="NZ_BNEK01000005.1"/>
</dbReference>